<dbReference type="AlphaFoldDB" id="A0AAV7HEY8"/>
<dbReference type="PANTHER" id="PTHR33982:SF5">
    <property type="entry name" value="OUTER ENVELOPE MEMBRANE PROTEIN 7"/>
    <property type="match status" value="1"/>
</dbReference>
<feature type="transmembrane region" description="Helical" evidence="1">
    <location>
        <begin position="9"/>
        <end position="28"/>
    </location>
</feature>
<dbReference type="Proteomes" id="UP000775213">
    <property type="component" value="Unassembled WGS sequence"/>
</dbReference>
<dbReference type="GO" id="GO:0009707">
    <property type="term" value="C:chloroplast outer membrane"/>
    <property type="evidence" value="ECO:0007669"/>
    <property type="project" value="TreeGrafter"/>
</dbReference>
<organism evidence="2 3">
    <name type="scientific">Dendrobium chrysotoxum</name>
    <name type="common">Orchid</name>
    <dbReference type="NCBI Taxonomy" id="161865"/>
    <lineage>
        <taxon>Eukaryota</taxon>
        <taxon>Viridiplantae</taxon>
        <taxon>Streptophyta</taxon>
        <taxon>Embryophyta</taxon>
        <taxon>Tracheophyta</taxon>
        <taxon>Spermatophyta</taxon>
        <taxon>Magnoliopsida</taxon>
        <taxon>Liliopsida</taxon>
        <taxon>Asparagales</taxon>
        <taxon>Orchidaceae</taxon>
        <taxon>Epidendroideae</taxon>
        <taxon>Malaxideae</taxon>
        <taxon>Dendrobiinae</taxon>
        <taxon>Dendrobium</taxon>
    </lineage>
</organism>
<dbReference type="InterPro" id="IPR038944">
    <property type="entry name" value="OEP7-like"/>
</dbReference>
<evidence type="ECO:0000313" key="3">
    <source>
        <dbReference type="Proteomes" id="UP000775213"/>
    </source>
</evidence>
<evidence type="ECO:0000313" key="2">
    <source>
        <dbReference type="EMBL" id="KAH0465980.1"/>
    </source>
</evidence>
<dbReference type="EMBL" id="JAGFBR010000006">
    <property type="protein sequence ID" value="KAH0465980.1"/>
    <property type="molecule type" value="Genomic_DNA"/>
</dbReference>
<dbReference type="PANTHER" id="PTHR33982">
    <property type="entry name" value="OUTER ENVELOPE MEMBRANE PROTEIN 7-RELATED"/>
    <property type="match status" value="1"/>
</dbReference>
<keyword evidence="3" id="KW-1185">Reference proteome</keyword>
<sequence>MGGREREKGALKSALVVAGGLALAWVAMETAFKPWLDRLRSAIARSDPAADPDDVDADAAATATLDDTKGPDDVDVEEEVKVIEGSQSSD</sequence>
<keyword evidence="1" id="KW-1133">Transmembrane helix</keyword>
<keyword evidence="1" id="KW-0812">Transmembrane</keyword>
<reference evidence="2 3" key="1">
    <citation type="journal article" date="2021" name="Hortic Res">
        <title>Chromosome-scale assembly of the Dendrobium chrysotoxum genome enhances the understanding of orchid evolution.</title>
        <authorList>
            <person name="Zhang Y."/>
            <person name="Zhang G.Q."/>
            <person name="Zhang D."/>
            <person name="Liu X.D."/>
            <person name="Xu X.Y."/>
            <person name="Sun W.H."/>
            <person name="Yu X."/>
            <person name="Zhu X."/>
            <person name="Wang Z.W."/>
            <person name="Zhao X."/>
            <person name="Zhong W.Y."/>
            <person name="Chen H."/>
            <person name="Yin W.L."/>
            <person name="Huang T."/>
            <person name="Niu S.C."/>
            <person name="Liu Z.J."/>
        </authorList>
    </citation>
    <scope>NUCLEOTIDE SEQUENCE [LARGE SCALE GENOMIC DNA]</scope>
    <source>
        <strain evidence="2">Lindl</strain>
    </source>
</reference>
<proteinExistence type="predicted"/>
<comment type="caution">
    <text evidence="2">The sequence shown here is derived from an EMBL/GenBank/DDBJ whole genome shotgun (WGS) entry which is preliminary data.</text>
</comment>
<evidence type="ECO:0008006" key="4">
    <source>
        <dbReference type="Google" id="ProtNLM"/>
    </source>
</evidence>
<name>A0AAV7HEY8_DENCH</name>
<protein>
    <recommendedName>
        <fullName evidence="4">Outer envelope membrane protein 7</fullName>
    </recommendedName>
</protein>
<keyword evidence="1" id="KW-0472">Membrane</keyword>
<evidence type="ECO:0000256" key="1">
    <source>
        <dbReference type="SAM" id="Phobius"/>
    </source>
</evidence>
<gene>
    <name evidence="2" type="ORF">IEQ34_006083</name>
</gene>
<accession>A0AAV7HEY8</accession>